<dbReference type="GO" id="GO:0005737">
    <property type="term" value="C:cytoplasm"/>
    <property type="evidence" value="ECO:0007669"/>
    <property type="project" value="TreeGrafter"/>
</dbReference>
<dbReference type="PANTHER" id="PTHR13420">
    <property type="entry name" value="UPF0235 PROTEIN C15ORF40"/>
    <property type="match status" value="1"/>
</dbReference>
<dbReference type="SUPFAM" id="SSF69786">
    <property type="entry name" value="YggU-like"/>
    <property type="match status" value="1"/>
</dbReference>
<keyword evidence="3" id="KW-1185">Reference proteome</keyword>
<evidence type="ECO:0000313" key="2">
    <source>
        <dbReference type="EMBL" id="AFZ81075.1"/>
    </source>
</evidence>
<dbReference type="KEGG" id="beq:BEWA_004830"/>
<dbReference type="PANTHER" id="PTHR13420:SF7">
    <property type="entry name" value="UPF0235 PROTEIN C15ORF40"/>
    <property type="match status" value="1"/>
</dbReference>
<reference evidence="2 3" key="1">
    <citation type="journal article" date="2012" name="BMC Genomics">
        <title>Comparative genomic analysis and phylogenetic position of Theileria equi.</title>
        <authorList>
            <person name="Kappmeyer L.S."/>
            <person name="Thiagarajan M."/>
            <person name="Herndon D.R."/>
            <person name="Ramsay J.D."/>
            <person name="Caler E."/>
            <person name="Djikeng A."/>
            <person name="Gillespie J.J."/>
            <person name="Lau A.O."/>
            <person name="Roalson E.H."/>
            <person name="Silva J.C."/>
            <person name="Silva M.G."/>
            <person name="Suarez C.E."/>
            <person name="Ueti M.W."/>
            <person name="Nene V.M."/>
            <person name="Mealey R.H."/>
            <person name="Knowles D.P."/>
            <person name="Brayton K.A."/>
        </authorList>
    </citation>
    <scope>NUCLEOTIDE SEQUENCE [LARGE SCALE GENOMIC DNA]</scope>
    <source>
        <strain evidence="2 3">WA</strain>
    </source>
</reference>
<dbReference type="InterPro" id="IPR036591">
    <property type="entry name" value="YggU-like_sf"/>
</dbReference>
<comment type="similarity">
    <text evidence="1">Belongs to the UPF0235 family.</text>
</comment>
<evidence type="ECO:0000256" key="1">
    <source>
        <dbReference type="ARBA" id="ARBA00010364"/>
    </source>
</evidence>
<dbReference type="eggNOG" id="KOG3276">
    <property type="taxonomic scope" value="Eukaryota"/>
</dbReference>
<dbReference type="Proteomes" id="UP000031512">
    <property type="component" value="Chromosome 3"/>
</dbReference>
<dbReference type="Pfam" id="PF02594">
    <property type="entry name" value="DUF167"/>
    <property type="match status" value="1"/>
</dbReference>
<accession>L0AZS9</accession>
<sequence>MSKSTHSASPSVSYIEEGKDSSLILKVNVKPGAKQTQVVGAQEGQLTLQIAAPPREGACNEALVEYVAEVLKLKKRSISLIHGHKSRDKVLSITGTTLSQAIQHINEAID</sequence>
<protein>
    <submittedName>
        <fullName evidence="2">Proton translocating inorganic pyrophosphatase, putative</fullName>
    </submittedName>
</protein>
<dbReference type="Gene3D" id="3.30.1200.10">
    <property type="entry name" value="YggU-like"/>
    <property type="match status" value="1"/>
</dbReference>
<dbReference type="SMART" id="SM01152">
    <property type="entry name" value="DUF167"/>
    <property type="match status" value="1"/>
</dbReference>
<proteinExistence type="inferred from homology"/>
<gene>
    <name evidence="2" type="ORF">BEWA_004830</name>
</gene>
<dbReference type="NCBIfam" id="TIGR00251">
    <property type="entry name" value="DUF167 family protein"/>
    <property type="match status" value="1"/>
</dbReference>
<dbReference type="AlphaFoldDB" id="L0AZS9"/>
<dbReference type="GeneID" id="15805394"/>
<dbReference type="VEuPathDB" id="PiroplasmaDB:BEWA_004830"/>
<evidence type="ECO:0000313" key="3">
    <source>
        <dbReference type="Proteomes" id="UP000031512"/>
    </source>
</evidence>
<dbReference type="STRING" id="1537102.L0AZS9"/>
<name>L0AZS9_THEEQ</name>
<dbReference type="EMBL" id="CP001670">
    <property type="protein sequence ID" value="AFZ81075.1"/>
    <property type="molecule type" value="Genomic_DNA"/>
</dbReference>
<dbReference type="InterPro" id="IPR003746">
    <property type="entry name" value="DUF167"/>
</dbReference>
<dbReference type="HAMAP" id="MF_00634">
    <property type="entry name" value="UPF0235"/>
    <property type="match status" value="1"/>
</dbReference>
<dbReference type="OrthoDB" id="361806at2759"/>
<organism evidence="2 3">
    <name type="scientific">Theileria equi strain WA</name>
    <dbReference type="NCBI Taxonomy" id="1537102"/>
    <lineage>
        <taxon>Eukaryota</taxon>
        <taxon>Sar</taxon>
        <taxon>Alveolata</taxon>
        <taxon>Apicomplexa</taxon>
        <taxon>Aconoidasida</taxon>
        <taxon>Piroplasmida</taxon>
        <taxon>Theileriidae</taxon>
        <taxon>Theileria</taxon>
    </lineage>
</organism>
<dbReference type="RefSeq" id="XP_004830741.1">
    <property type="nucleotide sequence ID" value="XM_004830684.1"/>
</dbReference>